<proteinExistence type="inferred from homology"/>
<dbReference type="Gene3D" id="1.10.12.10">
    <property type="entry name" value="Lyase 2-enoyl-coa Hydratase, Chain A, domain 2"/>
    <property type="match status" value="1"/>
</dbReference>
<dbReference type="PANTHER" id="PTHR43149:SF1">
    <property type="entry name" value="DELTA(3,5)-DELTA(2,4)-DIENOYL-COA ISOMERASE, MITOCHONDRIAL"/>
    <property type="match status" value="1"/>
</dbReference>
<dbReference type="CDD" id="cd06558">
    <property type="entry name" value="crotonase-like"/>
    <property type="match status" value="1"/>
</dbReference>
<dbReference type="GO" id="GO:0005739">
    <property type="term" value="C:mitochondrion"/>
    <property type="evidence" value="ECO:0007669"/>
    <property type="project" value="TreeGrafter"/>
</dbReference>
<dbReference type="GO" id="GO:0051750">
    <property type="term" value="F:delta(3,5)-delta(2,4)-dienoyl-CoA isomerase activity"/>
    <property type="evidence" value="ECO:0007669"/>
    <property type="project" value="TreeGrafter"/>
</dbReference>
<evidence type="ECO:0000313" key="6">
    <source>
        <dbReference type="EMBL" id="OAX35881.1"/>
    </source>
</evidence>
<dbReference type="InterPro" id="IPR014748">
    <property type="entry name" value="Enoyl-CoA_hydra_C"/>
</dbReference>
<accession>A0A1B7MTG9</accession>
<dbReference type="OrthoDB" id="14970at2759"/>
<dbReference type="FunFam" id="1.10.12.10:FF:000004">
    <property type="entry name" value="Delta3,5-delta2,4-dienoyl-CoA isomerase"/>
    <property type="match status" value="1"/>
</dbReference>
<dbReference type="InterPro" id="IPR001753">
    <property type="entry name" value="Enoyl-CoA_hydra/iso"/>
</dbReference>
<dbReference type="STRING" id="1314800.A0A1B7MTG9"/>
<protein>
    <submittedName>
        <fullName evidence="6">ClpP/crotonase</fullName>
    </submittedName>
</protein>
<evidence type="ECO:0000256" key="5">
    <source>
        <dbReference type="ARBA" id="ARBA00023235"/>
    </source>
</evidence>
<keyword evidence="7" id="KW-1185">Reference proteome</keyword>
<dbReference type="InterPro" id="IPR045002">
    <property type="entry name" value="Ech1-like"/>
</dbReference>
<dbReference type="Proteomes" id="UP000092154">
    <property type="component" value="Unassembled WGS sequence"/>
</dbReference>
<dbReference type="InParanoid" id="A0A1B7MTG9"/>
<dbReference type="Gene3D" id="3.90.226.10">
    <property type="entry name" value="2-enoyl-CoA Hydratase, Chain A, domain 1"/>
    <property type="match status" value="1"/>
</dbReference>
<evidence type="ECO:0000256" key="2">
    <source>
        <dbReference type="ARBA" id="ARBA00005254"/>
    </source>
</evidence>
<dbReference type="PANTHER" id="PTHR43149">
    <property type="entry name" value="ENOYL-COA HYDRATASE"/>
    <property type="match status" value="1"/>
</dbReference>
<evidence type="ECO:0000256" key="3">
    <source>
        <dbReference type="ARBA" id="ARBA00022832"/>
    </source>
</evidence>
<comment type="similarity">
    <text evidence="2">Belongs to the enoyl-CoA hydratase/isomerase family.</text>
</comment>
<evidence type="ECO:0000256" key="4">
    <source>
        <dbReference type="ARBA" id="ARBA00023098"/>
    </source>
</evidence>
<keyword evidence="3" id="KW-0276">Fatty acid metabolism</keyword>
<reference evidence="6 7" key="1">
    <citation type="submission" date="2016-06" db="EMBL/GenBank/DDBJ databases">
        <title>Comparative genomics of the ectomycorrhizal sister species Rhizopogon vinicolor and Rhizopogon vesiculosus (Basidiomycota: Boletales) reveals a divergence of the mating type B locus.</title>
        <authorList>
            <consortium name="DOE Joint Genome Institute"/>
            <person name="Mujic A.B."/>
            <person name="Kuo A."/>
            <person name="Tritt A."/>
            <person name="Lipzen A."/>
            <person name="Chen C."/>
            <person name="Johnson J."/>
            <person name="Sharma A."/>
            <person name="Barry K."/>
            <person name="Grigoriev I.V."/>
            <person name="Spatafora J.W."/>
        </authorList>
    </citation>
    <scope>NUCLEOTIDE SEQUENCE [LARGE SCALE GENOMIC DNA]</scope>
    <source>
        <strain evidence="6 7">AM-OR11-026</strain>
    </source>
</reference>
<keyword evidence="5" id="KW-0413">Isomerase</keyword>
<evidence type="ECO:0000313" key="7">
    <source>
        <dbReference type="Proteomes" id="UP000092154"/>
    </source>
</evidence>
<dbReference type="UniPathway" id="UPA00659"/>
<gene>
    <name evidence="6" type="ORF">K503DRAFT_696158</name>
</gene>
<keyword evidence="4" id="KW-0443">Lipid metabolism</keyword>
<dbReference type="Pfam" id="PF00378">
    <property type="entry name" value="ECH_1"/>
    <property type="match status" value="1"/>
</dbReference>
<comment type="pathway">
    <text evidence="1">Lipid metabolism; fatty acid beta-oxidation.</text>
</comment>
<dbReference type="EMBL" id="KV448459">
    <property type="protein sequence ID" value="OAX35881.1"/>
    <property type="molecule type" value="Genomic_DNA"/>
</dbReference>
<dbReference type="InterPro" id="IPR029045">
    <property type="entry name" value="ClpP/crotonase-like_dom_sf"/>
</dbReference>
<sequence length="281" mass="30294">MQSKYISISSPSPHVLLLELNRKPVNAFNTEFWKEYGRTFDTLSTHHDDIRAVILSSAFPKIFSAGLDFQGLNQLGGKDLLIDPARRALLTRALILDVQHAITAPERCPFPVIAAVHGGVVGLGIDIISACDVRYAASDAKFSIKALDMGLAADAGTLAHLLKITGNHSLARELAYTSRMFSSDDALTLGLVSRVVEGGREAVVGVALQLAREIALKSPIAVSGTKHLLLHARDHSVAENLEYTATWNSAAVQSKDLHEAVNAGMTKSKEAIKFLPLKPKL</sequence>
<organism evidence="6 7">
    <name type="scientific">Rhizopogon vinicolor AM-OR11-026</name>
    <dbReference type="NCBI Taxonomy" id="1314800"/>
    <lineage>
        <taxon>Eukaryota</taxon>
        <taxon>Fungi</taxon>
        <taxon>Dikarya</taxon>
        <taxon>Basidiomycota</taxon>
        <taxon>Agaricomycotina</taxon>
        <taxon>Agaricomycetes</taxon>
        <taxon>Agaricomycetidae</taxon>
        <taxon>Boletales</taxon>
        <taxon>Suillineae</taxon>
        <taxon>Rhizopogonaceae</taxon>
        <taxon>Rhizopogon</taxon>
    </lineage>
</organism>
<evidence type="ECO:0000256" key="1">
    <source>
        <dbReference type="ARBA" id="ARBA00005005"/>
    </source>
</evidence>
<dbReference type="SUPFAM" id="SSF52096">
    <property type="entry name" value="ClpP/crotonase"/>
    <property type="match status" value="1"/>
</dbReference>
<name>A0A1B7MTG9_9AGAM</name>
<dbReference type="GO" id="GO:0006635">
    <property type="term" value="P:fatty acid beta-oxidation"/>
    <property type="evidence" value="ECO:0007669"/>
    <property type="project" value="UniProtKB-UniPathway"/>
</dbReference>
<dbReference type="AlphaFoldDB" id="A0A1B7MTG9"/>